<feature type="transmembrane region" description="Helical" evidence="7">
    <location>
        <begin position="599"/>
        <end position="622"/>
    </location>
</feature>
<dbReference type="STRING" id="576137.A0A1L7WVM6"/>
<keyword evidence="3" id="KW-0805">Transcription regulation</keyword>
<dbReference type="InterPro" id="IPR036864">
    <property type="entry name" value="Zn2-C6_fun-type_DNA-bd_sf"/>
</dbReference>
<evidence type="ECO:0000256" key="6">
    <source>
        <dbReference type="SAM" id="MobiDB-lite"/>
    </source>
</evidence>
<dbReference type="GO" id="GO:0005634">
    <property type="term" value="C:nucleus"/>
    <property type="evidence" value="ECO:0007669"/>
    <property type="project" value="UniProtKB-SubCell"/>
</dbReference>
<comment type="subcellular location">
    <subcellularLocation>
        <location evidence="1">Nucleus</location>
    </subcellularLocation>
</comment>
<dbReference type="GO" id="GO:0003677">
    <property type="term" value="F:DNA binding"/>
    <property type="evidence" value="ECO:0007669"/>
    <property type="project" value="InterPro"/>
</dbReference>
<feature type="domain" description="Zn(2)-C6 fungal-type" evidence="8">
    <location>
        <begin position="34"/>
        <end position="64"/>
    </location>
</feature>
<feature type="non-terminal residue" evidence="9">
    <location>
        <position position="1"/>
    </location>
</feature>
<keyword evidence="7" id="KW-0472">Membrane</keyword>
<evidence type="ECO:0000259" key="8">
    <source>
        <dbReference type="PROSITE" id="PS50048"/>
    </source>
</evidence>
<proteinExistence type="predicted"/>
<dbReference type="EMBL" id="FJOG01000008">
    <property type="protein sequence ID" value="CZR56822.1"/>
    <property type="molecule type" value="Genomic_DNA"/>
</dbReference>
<keyword evidence="10" id="KW-1185">Reference proteome</keyword>
<keyword evidence="4" id="KW-0804">Transcription</keyword>
<dbReference type="PROSITE" id="PS50048">
    <property type="entry name" value="ZN2_CY6_FUNGAL_2"/>
    <property type="match status" value="1"/>
</dbReference>
<dbReference type="Pfam" id="PF00172">
    <property type="entry name" value="Zn_clus"/>
    <property type="match status" value="1"/>
</dbReference>
<evidence type="ECO:0000256" key="1">
    <source>
        <dbReference type="ARBA" id="ARBA00004123"/>
    </source>
</evidence>
<dbReference type="PROSITE" id="PS00463">
    <property type="entry name" value="ZN2_CY6_FUNGAL_1"/>
    <property type="match status" value="1"/>
</dbReference>
<accession>A0A1L7WVM6</accession>
<gene>
    <name evidence="9" type="ORF">PAC_06711</name>
</gene>
<dbReference type="CDD" id="cd12148">
    <property type="entry name" value="fungal_TF_MHR"/>
    <property type="match status" value="1"/>
</dbReference>
<dbReference type="SMART" id="SM00066">
    <property type="entry name" value="GAL4"/>
    <property type="match status" value="1"/>
</dbReference>
<dbReference type="PANTHER" id="PTHR47338">
    <property type="entry name" value="ZN(II)2CYS6 TRANSCRIPTION FACTOR (EUROFUNG)-RELATED"/>
    <property type="match status" value="1"/>
</dbReference>
<feature type="compositionally biased region" description="Polar residues" evidence="6">
    <location>
        <begin position="201"/>
        <end position="212"/>
    </location>
</feature>
<dbReference type="SUPFAM" id="SSF57701">
    <property type="entry name" value="Zn2/Cys6 DNA-binding domain"/>
    <property type="match status" value="1"/>
</dbReference>
<dbReference type="Pfam" id="PF04082">
    <property type="entry name" value="Fungal_trans"/>
    <property type="match status" value="1"/>
</dbReference>
<protein>
    <recommendedName>
        <fullName evidence="8">Zn(2)-C6 fungal-type domain-containing protein</fullName>
    </recommendedName>
</protein>
<evidence type="ECO:0000256" key="2">
    <source>
        <dbReference type="ARBA" id="ARBA00022723"/>
    </source>
</evidence>
<dbReference type="Gene3D" id="4.10.240.10">
    <property type="entry name" value="Zn(2)-C6 fungal-type DNA-binding domain"/>
    <property type="match status" value="1"/>
</dbReference>
<feature type="region of interest" description="Disordered" evidence="6">
    <location>
        <begin position="201"/>
        <end position="222"/>
    </location>
</feature>
<keyword evidence="5" id="KW-0539">Nucleus</keyword>
<feature type="compositionally biased region" description="Polar residues" evidence="6">
    <location>
        <begin position="569"/>
        <end position="578"/>
    </location>
</feature>
<evidence type="ECO:0000256" key="5">
    <source>
        <dbReference type="ARBA" id="ARBA00023242"/>
    </source>
</evidence>
<evidence type="ECO:0000256" key="3">
    <source>
        <dbReference type="ARBA" id="ARBA00023015"/>
    </source>
</evidence>
<evidence type="ECO:0000313" key="9">
    <source>
        <dbReference type="EMBL" id="CZR56822.1"/>
    </source>
</evidence>
<evidence type="ECO:0000313" key="10">
    <source>
        <dbReference type="Proteomes" id="UP000184330"/>
    </source>
</evidence>
<name>A0A1L7WVM6_9HELO</name>
<dbReference type="GO" id="GO:0000981">
    <property type="term" value="F:DNA-binding transcription factor activity, RNA polymerase II-specific"/>
    <property type="evidence" value="ECO:0007669"/>
    <property type="project" value="InterPro"/>
</dbReference>
<dbReference type="GO" id="GO:0008270">
    <property type="term" value="F:zinc ion binding"/>
    <property type="evidence" value="ECO:0007669"/>
    <property type="project" value="InterPro"/>
</dbReference>
<dbReference type="GO" id="GO:0006351">
    <property type="term" value="P:DNA-templated transcription"/>
    <property type="evidence" value="ECO:0007669"/>
    <property type="project" value="InterPro"/>
</dbReference>
<feature type="region of interest" description="Disordered" evidence="6">
    <location>
        <begin position="555"/>
        <end position="578"/>
    </location>
</feature>
<reference evidence="9 10" key="1">
    <citation type="submission" date="2016-03" db="EMBL/GenBank/DDBJ databases">
        <authorList>
            <person name="Ploux O."/>
        </authorList>
    </citation>
    <scope>NUCLEOTIDE SEQUENCE [LARGE SCALE GENOMIC DNA]</scope>
    <source>
        <strain evidence="9 10">UAMH 11012</strain>
    </source>
</reference>
<dbReference type="InterPro" id="IPR001138">
    <property type="entry name" value="Zn2Cys6_DnaBD"/>
</dbReference>
<keyword evidence="2" id="KW-0479">Metal-binding</keyword>
<evidence type="ECO:0000256" key="4">
    <source>
        <dbReference type="ARBA" id="ARBA00023163"/>
    </source>
</evidence>
<dbReference type="OrthoDB" id="3462402at2759"/>
<dbReference type="Proteomes" id="UP000184330">
    <property type="component" value="Unassembled WGS sequence"/>
</dbReference>
<dbReference type="InterPro" id="IPR050815">
    <property type="entry name" value="TF_fung"/>
</dbReference>
<dbReference type="CDD" id="cd00067">
    <property type="entry name" value="GAL4"/>
    <property type="match status" value="1"/>
</dbReference>
<sequence length="671" mass="76413">CASRSHITRRTYNQDIEAVENLNMDRQSATTNRACESCKRKKTKCDGKKPTCSLCFRIRTSCVYPQRKSRVRDRLRSISTIPDEISTGNSEGDSHFLSDPNQNLEQCTENHDADFNGDGVGWGSLTSTLGTEAAFNPSPTDQDMLDFLAQTVPDIWMTETLPQYTMQSSMPAGSCDERMLPVSTERSAPRILIAANGQDQLQSPDFTGTETSPLRGHEENTSLNVPPEVVDELIELYFQRIQVFLPLFHRPRFEQSYLGRNSDTRYTNLTIDRAYMFYGMLALSARFSSSSYFGDMNPKERGSQFARQAQAICHKMVQDAIPHSPSLVWLQGHILLAYYNQACRLALGYDLMVATCIRFAYDLGLHRIDEDEPDSEDSEQWVGKEGQRRAWWCVWELDAFDSISSRHPFTINWNRVFVFLPVSDEAWFSNTPVRSAMLNSDILQCWKALRDSPNQDERAWFLISNFILAQALELCQQRHVSLKSINDIETVVSCFSLLFHEKFRSSVNNPTFDDNTYGKSNWTILTRLMVQSTRIATCMLISRSSSDPILTPLNRFDDKASPGIEQPRKPTSSSPARIESYSQPASEVFRIYQSWSPSFIGFAPPTMVSIITGPAAIMLRFARHMRKEQNGGDTSQSSIQEDLLVLILRHFAHYWNIGLFLLDFVKAFREG</sequence>
<organism evidence="9 10">
    <name type="scientific">Phialocephala subalpina</name>
    <dbReference type="NCBI Taxonomy" id="576137"/>
    <lineage>
        <taxon>Eukaryota</taxon>
        <taxon>Fungi</taxon>
        <taxon>Dikarya</taxon>
        <taxon>Ascomycota</taxon>
        <taxon>Pezizomycotina</taxon>
        <taxon>Leotiomycetes</taxon>
        <taxon>Helotiales</taxon>
        <taxon>Mollisiaceae</taxon>
        <taxon>Phialocephala</taxon>
        <taxon>Phialocephala fortinii species complex</taxon>
    </lineage>
</organism>
<keyword evidence="7" id="KW-1133">Transmembrane helix</keyword>
<evidence type="ECO:0000256" key="7">
    <source>
        <dbReference type="SAM" id="Phobius"/>
    </source>
</evidence>
<keyword evidence="7" id="KW-0812">Transmembrane</keyword>
<dbReference type="AlphaFoldDB" id="A0A1L7WVM6"/>
<dbReference type="InterPro" id="IPR007219">
    <property type="entry name" value="XnlR_reg_dom"/>
</dbReference>
<dbReference type="PANTHER" id="PTHR47338:SF5">
    <property type="entry name" value="ZN(II)2CYS6 TRANSCRIPTION FACTOR (EUROFUNG)"/>
    <property type="match status" value="1"/>
</dbReference>